<protein>
    <recommendedName>
        <fullName evidence="1">HD domain-containing protein</fullName>
    </recommendedName>
</protein>
<evidence type="ECO:0000313" key="2">
    <source>
        <dbReference type="EMBL" id="THU90347.1"/>
    </source>
</evidence>
<evidence type="ECO:0000259" key="1">
    <source>
        <dbReference type="Pfam" id="PF01966"/>
    </source>
</evidence>
<dbReference type="InterPro" id="IPR052567">
    <property type="entry name" value="OP_Dioxygenase"/>
</dbReference>
<accession>A0A4S8LM89</accession>
<keyword evidence="3" id="KW-1185">Reference proteome</keyword>
<dbReference type="InterPro" id="IPR006674">
    <property type="entry name" value="HD_domain"/>
</dbReference>
<gene>
    <name evidence="2" type="ORF">K435DRAFT_628253</name>
</gene>
<dbReference type="AlphaFoldDB" id="A0A4S8LM89"/>
<feature type="non-terminal residue" evidence="2">
    <location>
        <position position="1"/>
    </location>
</feature>
<feature type="domain" description="HD" evidence="1">
    <location>
        <begin position="17"/>
        <end position="103"/>
    </location>
</feature>
<name>A0A4S8LM89_DENBC</name>
<evidence type="ECO:0000313" key="3">
    <source>
        <dbReference type="Proteomes" id="UP000297245"/>
    </source>
</evidence>
<dbReference type="Proteomes" id="UP000297245">
    <property type="component" value="Unassembled WGS sequence"/>
</dbReference>
<dbReference type="OrthoDB" id="445007at2759"/>
<dbReference type="Gene3D" id="1.10.3210.10">
    <property type="entry name" value="Hypothetical protein af1432"/>
    <property type="match status" value="1"/>
</dbReference>
<dbReference type="PANTHER" id="PTHR40202:SF1">
    <property type="entry name" value="HD DOMAIN-CONTAINING PROTEIN"/>
    <property type="match status" value="1"/>
</dbReference>
<dbReference type="PANTHER" id="PTHR40202">
    <property type="match status" value="1"/>
</dbReference>
<sequence length="166" mass="18043">DKHSQGDYIGESISQLDHSLQAANLAKQAAVAAALLHDCGQIIPLDIIHNQLGIHNGEQDIDMILPSGESVGRHGHDQIGAAYLASLGFPLKVCELVRDHVVAKRYLTAVEEGYYEGLSKASKESLKFQGGPFSHEEVSTFEKDILFSEKVSMRRFDDGAKIVGAD</sequence>
<dbReference type="SUPFAM" id="SSF109604">
    <property type="entry name" value="HD-domain/PDEase-like"/>
    <property type="match status" value="1"/>
</dbReference>
<organism evidence="2 3">
    <name type="scientific">Dendrothele bispora (strain CBS 962.96)</name>
    <dbReference type="NCBI Taxonomy" id="1314807"/>
    <lineage>
        <taxon>Eukaryota</taxon>
        <taxon>Fungi</taxon>
        <taxon>Dikarya</taxon>
        <taxon>Basidiomycota</taxon>
        <taxon>Agaricomycotina</taxon>
        <taxon>Agaricomycetes</taxon>
        <taxon>Agaricomycetidae</taxon>
        <taxon>Agaricales</taxon>
        <taxon>Agaricales incertae sedis</taxon>
        <taxon>Dendrothele</taxon>
    </lineage>
</organism>
<dbReference type="Pfam" id="PF01966">
    <property type="entry name" value="HD"/>
    <property type="match status" value="1"/>
</dbReference>
<feature type="non-terminal residue" evidence="2">
    <location>
        <position position="166"/>
    </location>
</feature>
<proteinExistence type="predicted"/>
<dbReference type="EMBL" id="ML179337">
    <property type="protein sequence ID" value="THU90347.1"/>
    <property type="molecule type" value="Genomic_DNA"/>
</dbReference>
<reference evidence="2 3" key="1">
    <citation type="journal article" date="2019" name="Nat. Ecol. Evol.">
        <title>Megaphylogeny resolves global patterns of mushroom evolution.</title>
        <authorList>
            <person name="Varga T."/>
            <person name="Krizsan K."/>
            <person name="Foldi C."/>
            <person name="Dima B."/>
            <person name="Sanchez-Garcia M."/>
            <person name="Sanchez-Ramirez S."/>
            <person name="Szollosi G.J."/>
            <person name="Szarkandi J.G."/>
            <person name="Papp V."/>
            <person name="Albert L."/>
            <person name="Andreopoulos W."/>
            <person name="Angelini C."/>
            <person name="Antonin V."/>
            <person name="Barry K.W."/>
            <person name="Bougher N.L."/>
            <person name="Buchanan P."/>
            <person name="Buyck B."/>
            <person name="Bense V."/>
            <person name="Catcheside P."/>
            <person name="Chovatia M."/>
            <person name="Cooper J."/>
            <person name="Damon W."/>
            <person name="Desjardin D."/>
            <person name="Finy P."/>
            <person name="Geml J."/>
            <person name="Haridas S."/>
            <person name="Hughes K."/>
            <person name="Justo A."/>
            <person name="Karasinski D."/>
            <person name="Kautmanova I."/>
            <person name="Kiss B."/>
            <person name="Kocsube S."/>
            <person name="Kotiranta H."/>
            <person name="LaButti K.M."/>
            <person name="Lechner B.E."/>
            <person name="Liimatainen K."/>
            <person name="Lipzen A."/>
            <person name="Lukacs Z."/>
            <person name="Mihaltcheva S."/>
            <person name="Morgado L.N."/>
            <person name="Niskanen T."/>
            <person name="Noordeloos M.E."/>
            <person name="Ohm R.A."/>
            <person name="Ortiz-Santana B."/>
            <person name="Ovrebo C."/>
            <person name="Racz N."/>
            <person name="Riley R."/>
            <person name="Savchenko A."/>
            <person name="Shiryaev A."/>
            <person name="Soop K."/>
            <person name="Spirin V."/>
            <person name="Szebenyi C."/>
            <person name="Tomsovsky M."/>
            <person name="Tulloss R.E."/>
            <person name="Uehling J."/>
            <person name="Grigoriev I.V."/>
            <person name="Vagvolgyi C."/>
            <person name="Papp T."/>
            <person name="Martin F.M."/>
            <person name="Miettinen O."/>
            <person name="Hibbett D.S."/>
            <person name="Nagy L.G."/>
        </authorList>
    </citation>
    <scope>NUCLEOTIDE SEQUENCE [LARGE SCALE GENOMIC DNA]</scope>
    <source>
        <strain evidence="2 3">CBS 962.96</strain>
    </source>
</reference>